<evidence type="ECO:0000256" key="3">
    <source>
        <dbReference type="ARBA" id="ARBA00022833"/>
    </source>
</evidence>
<keyword evidence="2 4" id="KW-0863">Zinc-finger</keyword>
<proteinExistence type="predicted"/>
<name>A0A1S3ZXV4_TOBAC</name>
<dbReference type="PANTHER" id="PTHR31973">
    <property type="entry name" value="POLYPROTEIN, PUTATIVE-RELATED"/>
    <property type="match status" value="1"/>
</dbReference>
<dbReference type="GO" id="GO:0008270">
    <property type="term" value="F:zinc ion binding"/>
    <property type="evidence" value="ECO:0007669"/>
    <property type="project" value="UniProtKB-KW"/>
</dbReference>
<dbReference type="PaxDb" id="4097-A0A1S3ZXV4"/>
<keyword evidence="5" id="KW-1185">Reference proteome</keyword>
<reference evidence="5" key="1">
    <citation type="journal article" date="2014" name="Nat. Commun.">
        <title>The tobacco genome sequence and its comparison with those of tomato and potato.</title>
        <authorList>
            <person name="Sierro N."/>
            <person name="Battey J.N."/>
            <person name="Ouadi S."/>
            <person name="Bakaher N."/>
            <person name="Bovet L."/>
            <person name="Willig A."/>
            <person name="Goepfert S."/>
            <person name="Peitsch M.C."/>
            <person name="Ivanov N.V."/>
        </authorList>
    </citation>
    <scope>NUCLEOTIDE SEQUENCE [LARGE SCALE GENOMIC DNA]</scope>
</reference>
<dbReference type="Pfam" id="PF10551">
    <property type="entry name" value="MULE"/>
    <property type="match status" value="1"/>
</dbReference>
<dbReference type="InterPro" id="IPR007527">
    <property type="entry name" value="Znf_SWIM"/>
</dbReference>
<dbReference type="InterPro" id="IPR006564">
    <property type="entry name" value="Znf_PMZ"/>
</dbReference>
<dbReference type="GeneID" id="107791607"/>
<keyword evidence="3" id="KW-0862">Zinc</keyword>
<dbReference type="KEGG" id="nta:107791607"/>
<dbReference type="AlphaFoldDB" id="A0A1S3ZXV4"/>
<dbReference type="PROSITE" id="PS50966">
    <property type="entry name" value="ZF_SWIM"/>
    <property type="match status" value="1"/>
</dbReference>
<evidence type="ECO:0000313" key="5">
    <source>
        <dbReference type="Proteomes" id="UP000790787"/>
    </source>
</evidence>
<evidence type="ECO:0000256" key="2">
    <source>
        <dbReference type="ARBA" id="ARBA00022771"/>
    </source>
</evidence>
<dbReference type="OrthoDB" id="1695771at2759"/>
<dbReference type="STRING" id="4097.A0A1S3ZXV4"/>
<evidence type="ECO:0000256" key="4">
    <source>
        <dbReference type="PROSITE-ProRule" id="PRU00047"/>
    </source>
</evidence>
<dbReference type="PROSITE" id="PS50158">
    <property type="entry name" value="ZF_CCHC"/>
    <property type="match status" value="1"/>
</dbReference>
<dbReference type="RefSeq" id="XP_016469178.1">
    <property type="nucleotide sequence ID" value="XM_016613692.1"/>
</dbReference>
<evidence type="ECO:0000313" key="6">
    <source>
        <dbReference type="RefSeq" id="XP_016469178.2"/>
    </source>
</evidence>
<evidence type="ECO:0000256" key="1">
    <source>
        <dbReference type="ARBA" id="ARBA00022723"/>
    </source>
</evidence>
<reference evidence="6" key="2">
    <citation type="submission" date="2025-08" db="UniProtKB">
        <authorList>
            <consortium name="RefSeq"/>
        </authorList>
    </citation>
    <scope>IDENTIFICATION</scope>
    <source>
        <tissue evidence="6">Leaf</tissue>
    </source>
</reference>
<accession>A0A1S3ZXV4</accession>
<dbReference type="Proteomes" id="UP000790787">
    <property type="component" value="Chromosome 5"/>
</dbReference>
<dbReference type="RefSeq" id="XP_016469178.2">
    <property type="nucleotide sequence ID" value="XM_016613692.2"/>
</dbReference>
<dbReference type="GO" id="GO:0003676">
    <property type="term" value="F:nucleic acid binding"/>
    <property type="evidence" value="ECO:0007669"/>
    <property type="project" value="InterPro"/>
</dbReference>
<dbReference type="SMART" id="SM00575">
    <property type="entry name" value="ZnF_PMZ"/>
    <property type="match status" value="1"/>
</dbReference>
<keyword evidence="1" id="KW-0479">Metal-binding</keyword>
<sequence length="718" mass="82908">MSKIPIMLKSNGNWDNYGRFRDFEVDAIVVDDNANYGILSSTIAEQLSIDTSDKIIESKYIVNENCPPMEIRNDMGFRAYMETKKENKNLGSYPLCISVRDFNMELAINNESTSAGSSGSLNLLEFPSSPAIEEYQSEIITESTQTYIEEGQVYQDKQTVAAAMKNYSVMHKFQFRVKRSSHRSYWLICVAESCKWHFKATPINDSAMFKIRSFSRQHTCCLMDETFIQRKRTAAVLGSMVVPKYCDPKTVYTPKDIQTDMLSEHGLNLSYMQAWRAKEKALQFLRGNPCDSYNKLPKYFYILEKNYPGSVVKLKKAADDCFLYAFVALCTSINGWQHCRPVVVVDGTFLKSAYRGIMLTASTMDAAGTIFPLAYAVVDSENDASWKWFFEQFKEAYGERPSMCVVSDRHESILKATSVVYPGLAHYSCMWHIWTNIRSKFKKGHLQLHELYFATARSYTMDEFNERMLKIEEVDLRVKSYLYDIGYHRWSRVHATVNRTFTMTSNIAESLNAVTKDARELPIFDLFEYMRTLLERWTKEKLSKAKGTFTYLGHKYNKELEDNSTLSQKLRVRASTDHIHTVLDGVKRYIVCLENKKCSCGQFQLDELPCAHALAALRHRNETYENYCSPYYTRKSLLLTYEMPVNPLPDEGKWEVPQHILDEVVKPPAGDKRQPERPHKERYKTFDEIKSKKYKVSCGNCGGEGHNKRTCKNAPKKK</sequence>
<dbReference type="PANTHER" id="PTHR31973:SF113">
    <property type="entry name" value="PROTEIN FAR1-RELATED SEQUENCE 5-LIKE"/>
    <property type="match status" value="1"/>
</dbReference>
<dbReference type="Pfam" id="PF04434">
    <property type="entry name" value="SWIM"/>
    <property type="match status" value="1"/>
</dbReference>
<gene>
    <name evidence="6" type="primary">LOC107791607</name>
</gene>
<protein>
    <submittedName>
        <fullName evidence="6">Uncharacterized protein LOC107791607</fullName>
    </submittedName>
</protein>
<organism evidence="5 6">
    <name type="scientific">Nicotiana tabacum</name>
    <name type="common">Common tobacco</name>
    <dbReference type="NCBI Taxonomy" id="4097"/>
    <lineage>
        <taxon>Eukaryota</taxon>
        <taxon>Viridiplantae</taxon>
        <taxon>Streptophyta</taxon>
        <taxon>Embryophyta</taxon>
        <taxon>Tracheophyta</taxon>
        <taxon>Spermatophyta</taxon>
        <taxon>Magnoliopsida</taxon>
        <taxon>eudicotyledons</taxon>
        <taxon>Gunneridae</taxon>
        <taxon>Pentapetalae</taxon>
        <taxon>asterids</taxon>
        <taxon>lamiids</taxon>
        <taxon>Solanales</taxon>
        <taxon>Solanaceae</taxon>
        <taxon>Nicotianoideae</taxon>
        <taxon>Nicotianeae</taxon>
        <taxon>Nicotiana</taxon>
    </lineage>
</organism>
<dbReference type="InterPro" id="IPR001878">
    <property type="entry name" value="Znf_CCHC"/>
</dbReference>
<dbReference type="InterPro" id="IPR018289">
    <property type="entry name" value="MULE_transposase_dom"/>
</dbReference>